<proteinExistence type="predicted"/>
<evidence type="ECO:0000313" key="3">
    <source>
        <dbReference type="Proteomes" id="UP000188268"/>
    </source>
</evidence>
<dbReference type="EMBL" id="AWWV01013382">
    <property type="protein sequence ID" value="OMO61836.1"/>
    <property type="molecule type" value="Genomic_DNA"/>
</dbReference>
<dbReference type="SUPFAM" id="SSF118359">
    <property type="entry name" value="Expressed protein At2g23090/F21P24.15"/>
    <property type="match status" value="1"/>
</dbReference>
<feature type="compositionally biased region" description="Basic and acidic residues" evidence="1">
    <location>
        <begin position="1"/>
        <end position="11"/>
    </location>
</feature>
<feature type="region of interest" description="Disordered" evidence="1">
    <location>
        <begin position="73"/>
        <end position="96"/>
    </location>
</feature>
<keyword evidence="3" id="KW-1185">Reference proteome</keyword>
<name>A0A1R3GUV8_COCAP</name>
<gene>
    <name evidence="2" type="ORF">CCACVL1_23213</name>
</gene>
<sequence length="96" mass="10425">MACERNLDKAKAAGKGSQLESNKKAISIQARENRFRITTRLRAARGNHAFRGIPISQVEVLDGVSTEVVNDQNEGDAVMNEGAAVRKGREEGDVES</sequence>
<protein>
    <submittedName>
        <fullName evidence="2">Uncharacterized protein</fullName>
    </submittedName>
</protein>
<dbReference type="Gramene" id="OMO61836">
    <property type="protein sequence ID" value="OMO61836"/>
    <property type="gene ID" value="CCACVL1_23213"/>
</dbReference>
<evidence type="ECO:0000313" key="2">
    <source>
        <dbReference type="EMBL" id="OMO61836.1"/>
    </source>
</evidence>
<accession>A0A1R3GUV8</accession>
<comment type="caution">
    <text evidence="2">The sequence shown here is derived from an EMBL/GenBank/DDBJ whole genome shotgun (WGS) entry which is preliminary data.</text>
</comment>
<feature type="region of interest" description="Disordered" evidence="1">
    <location>
        <begin position="1"/>
        <end position="25"/>
    </location>
</feature>
<feature type="compositionally biased region" description="Basic and acidic residues" evidence="1">
    <location>
        <begin position="87"/>
        <end position="96"/>
    </location>
</feature>
<reference evidence="2 3" key="1">
    <citation type="submission" date="2013-09" db="EMBL/GenBank/DDBJ databases">
        <title>Corchorus capsularis genome sequencing.</title>
        <authorList>
            <person name="Alam M."/>
            <person name="Haque M.S."/>
            <person name="Islam M.S."/>
            <person name="Emdad E.M."/>
            <person name="Islam M.M."/>
            <person name="Ahmed B."/>
            <person name="Halim A."/>
            <person name="Hossen Q.M.M."/>
            <person name="Hossain M.Z."/>
            <person name="Ahmed R."/>
            <person name="Khan M.M."/>
            <person name="Islam R."/>
            <person name="Rashid M.M."/>
            <person name="Khan S.A."/>
            <person name="Rahman M.S."/>
            <person name="Alam M."/>
        </authorList>
    </citation>
    <scope>NUCLEOTIDE SEQUENCE [LARGE SCALE GENOMIC DNA]</scope>
    <source>
        <strain evidence="3">cv. CVL-1</strain>
        <tissue evidence="2">Whole seedling</tissue>
    </source>
</reference>
<organism evidence="2 3">
    <name type="scientific">Corchorus capsularis</name>
    <name type="common">Jute</name>
    <dbReference type="NCBI Taxonomy" id="210143"/>
    <lineage>
        <taxon>Eukaryota</taxon>
        <taxon>Viridiplantae</taxon>
        <taxon>Streptophyta</taxon>
        <taxon>Embryophyta</taxon>
        <taxon>Tracheophyta</taxon>
        <taxon>Spermatophyta</taxon>
        <taxon>Magnoliopsida</taxon>
        <taxon>eudicotyledons</taxon>
        <taxon>Gunneridae</taxon>
        <taxon>Pentapetalae</taxon>
        <taxon>rosids</taxon>
        <taxon>malvids</taxon>
        <taxon>Malvales</taxon>
        <taxon>Malvaceae</taxon>
        <taxon>Grewioideae</taxon>
        <taxon>Apeibeae</taxon>
        <taxon>Corchorus</taxon>
    </lineage>
</organism>
<dbReference type="Proteomes" id="UP000188268">
    <property type="component" value="Unassembled WGS sequence"/>
</dbReference>
<evidence type="ECO:0000256" key="1">
    <source>
        <dbReference type="SAM" id="MobiDB-lite"/>
    </source>
</evidence>
<dbReference type="AlphaFoldDB" id="A0A1R3GUV8"/>